<dbReference type="Gene3D" id="2.40.380.10">
    <property type="entry name" value="FomD-like"/>
    <property type="match status" value="1"/>
</dbReference>
<dbReference type="SUPFAM" id="SSF159234">
    <property type="entry name" value="FomD-like"/>
    <property type="match status" value="1"/>
</dbReference>
<keyword evidence="1" id="KW-0378">Hydrolase</keyword>
<dbReference type="AlphaFoldDB" id="A0A841R823"/>
<dbReference type="InterPro" id="IPR050212">
    <property type="entry name" value="Ntdp-like"/>
</dbReference>
<gene>
    <name evidence="3" type="ORF">HNR50_001681</name>
</gene>
<name>A0A841R823_9SPIO</name>
<evidence type="ECO:0000313" key="4">
    <source>
        <dbReference type="Proteomes" id="UP000587760"/>
    </source>
</evidence>
<dbReference type="PANTHER" id="PTHR39159:SF1">
    <property type="entry name" value="UPF0374 PROTEIN YGAC"/>
    <property type="match status" value="1"/>
</dbReference>
<dbReference type="InterPro" id="IPR007295">
    <property type="entry name" value="DUF402"/>
</dbReference>
<reference evidence="3 4" key="1">
    <citation type="submission" date="2020-08" db="EMBL/GenBank/DDBJ databases">
        <title>Genomic Encyclopedia of Type Strains, Phase IV (KMG-IV): sequencing the most valuable type-strain genomes for metagenomic binning, comparative biology and taxonomic classification.</title>
        <authorList>
            <person name="Goeker M."/>
        </authorList>
    </citation>
    <scope>NUCLEOTIDE SEQUENCE [LARGE SCALE GENOMIC DNA]</scope>
    <source>
        <strain evidence="3 4">DSM 2461</strain>
    </source>
</reference>
<evidence type="ECO:0000256" key="1">
    <source>
        <dbReference type="ARBA" id="ARBA00022801"/>
    </source>
</evidence>
<dbReference type="Pfam" id="PF04167">
    <property type="entry name" value="DUF402"/>
    <property type="match status" value="1"/>
</dbReference>
<proteinExistence type="predicted"/>
<dbReference type="PANTHER" id="PTHR39159">
    <property type="match status" value="1"/>
</dbReference>
<feature type="domain" description="DUF402" evidence="2">
    <location>
        <begin position="19"/>
        <end position="148"/>
    </location>
</feature>
<dbReference type="GO" id="GO:0016787">
    <property type="term" value="F:hydrolase activity"/>
    <property type="evidence" value="ECO:0007669"/>
    <property type="project" value="UniProtKB-KW"/>
</dbReference>
<dbReference type="Proteomes" id="UP000587760">
    <property type="component" value="Unassembled WGS sequence"/>
</dbReference>
<organism evidence="3 4">
    <name type="scientific">Spirochaeta isovalerica</name>
    <dbReference type="NCBI Taxonomy" id="150"/>
    <lineage>
        <taxon>Bacteria</taxon>
        <taxon>Pseudomonadati</taxon>
        <taxon>Spirochaetota</taxon>
        <taxon>Spirochaetia</taxon>
        <taxon>Spirochaetales</taxon>
        <taxon>Spirochaetaceae</taxon>
        <taxon>Spirochaeta</taxon>
    </lineage>
</organism>
<accession>A0A841R823</accession>
<comment type="caution">
    <text evidence="3">The sequence shown here is derived from an EMBL/GenBank/DDBJ whole genome shotgun (WGS) entry which is preliminary data.</text>
</comment>
<evidence type="ECO:0000259" key="2">
    <source>
        <dbReference type="Pfam" id="PF04167"/>
    </source>
</evidence>
<sequence>MIHHTTKFNSDIHYRFETEIIYESDSTLVVYTPSDTPLKSYRGAFNTHTHILMFYFRDRYHNIHIHWNPDWTPRMHYVNIASKADWDSERVSAIDLDLDLIRFYNSDEIILDDEDEFEENSSRYSYPADLIERCRDEARIIRKDMSSRKGIWSDDIFSWRPGVSLPEYNLP</sequence>
<dbReference type="EMBL" id="JACHGJ010000002">
    <property type="protein sequence ID" value="MBB6480023.1"/>
    <property type="molecule type" value="Genomic_DNA"/>
</dbReference>
<evidence type="ECO:0000313" key="3">
    <source>
        <dbReference type="EMBL" id="MBB6480023.1"/>
    </source>
</evidence>
<dbReference type="InterPro" id="IPR035930">
    <property type="entry name" value="FomD-like_sf"/>
</dbReference>
<protein>
    <submittedName>
        <fullName evidence="3">Protein associated with RNAse G/E</fullName>
    </submittedName>
</protein>
<keyword evidence="4" id="KW-1185">Reference proteome</keyword>
<dbReference type="RefSeq" id="WP_184745783.1">
    <property type="nucleotide sequence ID" value="NZ_JACHGJ010000002.1"/>
</dbReference>